<sequence>MDGGDERAESVREPVVPPCMDLWDSHHKAKDRGIREKRQNVFSDFESETERWSGEPDLSRFRPRGEGAWSAAFSQQLRDDHRLLRPLAQKYDDSAAFPRVSLRFFTLPIILAIMSLSKGPC</sequence>
<evidence type="ECO:0000313" key="2">
    <source>
        <dbReference type="Proteomes" id="UP000198736"/>
    </source>
</evidence>
<protein>
    <submittedName>
        <fullName evidence="1">Uncharacterized protein</fullName>
    </submittedName>
</protein>
<reference evidence="2" key="1">
    <citation type="submission" date="2015-10" db="EMBL/GenBank/DDBJ databases">
        <authorList>
            <person name="Luecker S."/>
            <person name="Luecker S."/>
        </authorList>
    </citation>
    <scope>NUCLEOTIDE SEQUENCE [LARGE SCALE GENOMIC DNA]</scope>
</reference>
<evidence type="ECO:0000313" key="1">
    <source>
        <dbReference type="EMBL" id="CUS38844.1"/>
    </source>
</evidence>
<dbReference type="EMBL" id="CZPZ01000033">
    <property type="protein sequence ID" value="CUS38844.1"/>
    <property type="molecule type" value="Genomic_DNA"/>
</dbReference>
<proteinExistence type="predicted"/>
<organism evidence="1 2">
    <name type="scientific">Candidatus Nitrospira nitrificans</name>
    <dbReference type="NCBI Taxonomy" id="1742973"/>
    <lineage>
        <taxon>Bacteria</taxon>
        <taxon>Pseudomonadati</taxon>
        <taxon>Nitrospirota</taxon>
        <taxon>Nitrospiria</taxon>
        <taxon>Nitrospirales</taxon>
        <taxon>Nitrospiraceae</taxon>
        <taxon>Nitrospira</taxon>
    </lineage>
</organism>
<dbReference type="Proteomes" id="UP000198736">
    <property type="component" value="Unassembled WGS sequence"/>
</dbReference>
<accession>A0A0S4LMU3</accession>
<dbReference type="STRING" id="1742973.COMA2_60015"/>
<keyword evidence="2" id="KW-1185">Reference proteome</keyword>
<gene>
    <name evidence="1" type="ORF">COMA2_60015</name>
</gene>
<name>A0A0S4LMU3_9BACT</name>
<dbReference type="AlphaFoldDB" id="A0A0S4LMU3"/>